<dbReference type="AlphaFoldDB" id="A0A841DW66"/>
<feature type="region of interest" description="Disordered" evidence="1">
    <location>
        <begin position="88"/>
        <end position="121"/>
    </location>
</feature>
<proteinExistence type="predicted"/>
<dbReference type="EMBL" id="JACHNF010000001">
    <property type="protein sequence ID" value="MBB5983374.1"/>
    <property type="molecule type" value="Genomic_DNA"/>
</dbReference>
<dbReference type="Proteomes" id="UP000558997">
    <property type="component" value="Unassembled WGS sequence"/>
</dbReference>
<dbReference type="Pfam" id="PF14428">
    <property type="entry name" value="DddA-like"/>
    <property type="match status" value="1"/>
</dbReference>
<keyword evidence="3" id="KW-1185">Reference proteome</keyword>
<sequence length="242" mass="26432">MPSELQRVAAELLASIQQIPAMSGYLLRMAARCRDHAGYLAGFGSSHAAARTAALQLEAAARACEKAADEAGRVPDIALGWVQQMVSGERPAAPGGGGSGGGNRPDPSRQHRSDVDPSEPSEDIVAAVMRRLPQRGQHGPTTGLYIDENGTAAEFISGRGELQKKALDLCKEKRWPVYDRITHTEIKFAMHMRDRGIKYARLYLNNIPCSAKLFNCVTLLPPIPATWSQASNLWSWWVQEDL</sequence>
<evidence type="ECO:0000256" key="1">
    <source>
        <dbReference type="SAM" id="MobiDB-lite"/>
    </source>
</evidence>
<evidence type="ECO:0000313" key="2">
    <source>
        <dbReference type="EMBL" id="MBB5983374.1"/>
    </source>
</evidence>
<dbReference type="InterPro" id="IPR032724">
    <property type="entry name" value="SCP1.201-like"/>
</dbReference>
<organism evidence="2 3">
    <name type="scientific">Kribbella solani</name>
    <dbReference type="NCBI Taxonomy" id="236067"/>
    <lineage>
        <taxon>Bacteria</taxon>
        <taxon>Bacillati</taxon>
        <taxon>Actinomycetota</taxon>
        <taxon>Actinomycetes</taxon>
        <taxon>Propionibacteriales</taxon>
        <taxon>Kribbellaceae</taxon>
        <taxon>Kribbella</taxon>
    </lineage>
</organism>
<accession>A0A841DW66</accession>
<feature type="compositionally biased region" description="Gly residues" evidence="1">
    <location>
        <begin position="94"/>
        <end position="103"/>
    </location>
</feature>
<comment type="caution">
    <text evidence="2">The sequence shown here is derived from an EMBL/GenBank/DDBJ whole genome shotgun (WGS) entry which is preliminary data.</text>
</comment>
<feature type="compositionally biased region" description="Basic and acidic residues" evidence="1">
    <location>
        <begin position="106"/>
        <end position="115"/>
    </location>
</feature>
<evidence type="ECO:0000313" key="3">
    <source>
        <dbReference type="Proteomes" id="UP000558997"/>
    </source>
</evidence>
<gene>
    <name evidence="2" type="ORF">HDA44_006715</name>
</gene>
<dbReference type="RefSeq" id="WP_184841322.1">
    <property type="nucleotide sequence ID" value="NZ_BAAAVN010000023.1"/>
</dbReference>
<protein>
    <submittedName>
        <fullName evidence="2">Uncharacterized protein</fullName>
    </submittedName>
</protein>
<name>A0A841DW66_9ACTN</name>
<reference evidence="2 3" key="1">
    <citation type="submission" date="2020-08" db="EMBL/GenBank/DDBJ databases">
        <title>Sequencing the genomes of 1000 actinobacteria strains.</title>
        <authorList>
            <person name="Klenk H.-P."/>
        </authorList>
    </citation>
    <scope>NUCLEOTIDE SEQUENCE [LARGE SCALE GENOMIC DNA]</scope>
    <source>
        <strain evidence="2 3">DSM 17294</strain>
    </source>
</reference>